<accession>A0A0H1B717</accession>
<evidence type="ECO:0000256" key="4">
    <source>
        <dbReference type="ARBA" id="ARBA00022741"/>
    </source>
</evidence>
<dbReference type="GO" id="GO:0016887">
    <property type="term" value="F:ATP hydrolysis activity"/>
    <property type="evidence" value="ECO:0007669"/>
    <property type="project" value="InterPro"/>
</dbReference>
<keyword evidence="7 9" id="KW-0472">Membrane</keyword>
<feature type="transmembrane region" description="Helical" evidence="9">
    <location>
        <begin position="351"/>
        <end position="371"/>
    </location>
</feature>
<feature type="domain" description="ABC transmembrane type-1" evidence="11">
    <location>
        <begin position="878"/>
        <end position="1117"/>
    </location>
</feature>
<evidence type="ECO:0000256" key="2">
    <source>
        <dbReference type="ARBA" id="ARBA00022448"/>
    </source>
</evidence>
<dbReference type="SMART" id="SM00382">
    <property type="entry name" value="AAA"/>
    <property type="match status" value="2"/>
</dbReference>
<dbReference type="InterPro" id="IPR003439">
    <property type="entry name" value="ABC_transporter-like_ATP-bd"/>
</dbReference>
<keyword evidence="13" id="KW-1185">Reference proteome</keyword>
<feature type="transmembrane region" description="Helical" evidence="9">
    <location>
        <begin position="796"/>
        <end position="817"/>
    </location>
</feature>
<sequence>MLLIIVKRPRTCPLLMLVYFTAVLVVRLPFVPFADRSNALDGVARYASVVAAGTASVTILLMPFRLASAISGDISPVGQQPDSTQRSPEDNLRLWQFLSVSWMAPLIAAGKRRQLNEEDVWFLPFEFQHHRLHERFRRLKGSVLSRVLQANGIDLLILTLIWFVRTTCDFSSPLLLQKLLQVTKDPAIPKRIPLTYAFLTMMMRVVGAQVQVLNLWYGRRCYERSRGEMIMMVYEKALSRKNVSGQKLQAESSEATRETDEPPGEYVDDAKKSAKKTRAAWWNPFKSSRTCDAGTESNEAASMGKILNLIQGDVYEISQRFWEFDSLLDAPLGLIIAILLVWNLLGPSCLLGIVTVLVAQVLNAFITRMLLRWEKVRRKATDSRLQITSQFVEAIRHLRWYGWHKHWLNQVADARKHELRLRIITGVWGIMLSVVSALSSGLFPVVALYSYTVLARQQLSIDIIFPALQLFTMLEIRIQLIPSLITIFINASVALGRIEHFMAEPDKETDPSDDSVDSGPIQLESCSYVWPGTDSPVLSDLSVTIPEGLTVVSGKVGSGKTAFLLALLGEMDKTTGISHIPNRMTGYCAQTPWLQSMSIRDNILFSLPYDERRYKQVLDACCLGQDLASFKHGDLTLIGENGTGLSGGQKARAALARAVYSSAELLLLDDPLSALDFNTAEAVVRKCLSGPLMQNRTVVLVTHRTTLVHNLAQQIISIDDGRATTYDKEYIRSMLIGDNTRTGTRTDDTMQAGPESPVDELSETVPDKFIEEEHRAKGGVKGSVYWGYIKAGKLRWWALLIVVLTVYRLSAVGRSWFLKDWGEAYEKEQVLMRFMGSNHGMSSVYRSQSQSLPGVEAFILPTTPSDTFPRPADDVRPWLWAFLAITTLQTINLLLASLVMVVIVYYASKTMFTRAMERVSLATFRYFDVTPVGRLMNRLTSDIGVVDGNISQQFRLFSFMAITWVTSVVVIASVTPSFLAFTVVLTGTFVYIFLQFFPSSQSLRRLEMVSLSPLMSNFGELLHGLTTVRAFHAEKRFMDRVIGVVDKFQGMDHFYWSLQAWLTYRFQSLSAMSIFCLTMLALYTGISAGMIAFVLVAADGFVESTKGLCRQYGQIQMDFVSVERVDELCHVEQEPCGSIDPPAAWPRFGSDIVFENATVRYAPHLDPSLLNISLRIPGGSSTAVMGRTGSGKSTLALSLLSVVRPDSGRILIDNIDIAKVHTQALRQRVTFVAQEPVLFPGSIRLNLDPVGDYSDAECADVLRRVCQNQNRHGWTLDTEVEAGGRNLSHGQRQLIGLSRAVLRRSPIVILDEATASIDHESSLEIQQIIREELRESTVVTIAHRLDAIKDAEYYVVLEDGKLARHGYVAGAGAGAGVSE</sequence>
<evidence type="ECO:0000256" key="5">
    <source>
        <dbReference type="ARBA" id="ARBA00022840"/>
    </source>
</evidence>
<dbReference type="InterPro" id="IPR011527">
    <property type="entry name" value="ABC1_TM_dom"/>
</dbReference>
<evidence type="ECO:0000259" key="10">
    <source>
        <dbReference type="PROSITE" id="PS50893"/>
    </source>
</evidence>
<dbReference type="InterPro" id="IPR036640">
    <property type="entry name" value="ABC1_TM_sf"/>
</dbReference>
<dbReference type="InterPro" id="IPR050173">
    <property type="entry name" value="ABC_transporter_C-like"/>
</dbReference>
<feature type="transmembrane region" description="Helical" evidence="9">
    <location>
        <begin position="978"/>
        <end position="997"/>
    </location>
</feature>
<feature type="transmembrane region" description="Helical" evidence="9">
    <location>
        <begin position="43"/>
        <end position="62"/>
    </location>
</feature>
<reference evidence="13" key="1">
    <citation type="journal article" date="2015" name="PLoS Genet.">
        <title>The dynamic genome and transcriptome of the human fungal pathogen Blastomyces and close relative Emmonsia.</title>
        <authorList>
            <person name="Munoz J.F."/>
            <person name="Gauthier G.M."/>
            <person name="Desjardins C.A."/>
            <person name="Gallo J.E."/>
            <person name="Holder J."/>
            <person name="Sullivan T.D."/>
            <person name="Marty A.J."/>
            <person name="Carmen J.C."/>
            <person name="Chen Z."/>
            <person name="Ding L."/>
            <person name="Gujja S."/>
            <person name="Magrini V."/>
            <person name="Misas E."/>
            <person name="Mitreva M."/>
            <person name="Priest M."/>
            <person name="Saif S."/>
            <person name="Whiston E.A."/>
            <person name="Young S."/>
            <person name="Zeng Q."/>
            <person name="Goldman W.E."/>
            <person name="Mardis E.R."/>
            <person name="Taylor J.W."/>
            <person name="McEwen J.G."/>
            <person name="Clay O.K."/>
            <person name="Klein B.S."/>
            <person name="Cuomo C.A."/>
        </authorList>
    </citation>
    <scope>NUCLEOTIDE SEQUENCE [LARGE SCALE GENOMIC DNA]</scope>
    <source>
        <strain evidence="13">UAMH 139</strain>
    </source>
</reference>
<evidence type="ECO:0000256" key="8">
    <source>
        <dbReference type="SAM" id="MobiDB-lite"/>
    </source>
</evidence>
<dbReference type="GO" id="GO:0016020">
    <property type="term" value="C:membrane"/>
    <property type="evidence" value="ECO:0007669"/>
    <property type="project" value="UniProtKB-SubCell"/>
</dbReference>
<dbReference type="InterPro" id="IPR003593">
    <property type="entry name" value="AAA+_ATPase"/>
</dbReference>
<feature type="region of interest" description="Disordered" evidence="8">
    <location>
        <begin position="741"/>
        <end position="761"/>
    </location>
</feature>
<protein>
    <submittedName>
        <fullName evidence="12">ATPase</fullName>
    </submittedName>
</protein>
<feature type="domain" description="ABC transmembrane type-1" evidence="11">
    <location>
        <begin position="302"/>
        <end position="490"/>
    </location>
</feature>
<feature type="transmembrane region" description="Helical" evidence="9">
    <location>
        <begin position="194"/>
        <end position="217"/>
    </location>
</feature>
<dbReference type="PROSITE" id="PS50929">
    <property type="entry name" value="ABC_TM1F"/>
    <property type="match status" value="2"/>
</dbReference>
<dbReference type="Gene3D" id="1.20.1560.10">
    <property type="entry name" value="ABC transporter type 1, transmembrane domain"/>
    <property type="match status" value="2"/>
</dbReference>
<dbReference type="SUPFAM" id="SSF52540">
    <property type="entry name" value="P-loop containing nucleoside triphosphate hydrolases"/>
    <property type="match status" value="2"/>
</dbReference>
<dbReference type="Proteomes" id="UP000053573">
    <property type="component" value="Unassembled WGS sequence"/>
</dbReference>
<dbReference type="InterPro" id="IPR017871">
    <property type="entry name" value="ABC_transporter-like_CS"/>
</dbReference>
<feature type="transmembrane region" description="Helical" evidence="9">
    <location>
        <begin position="476"/>
        <end position="495"/>
    </location>
</feature>
<keyword evidence="5" id="KW-0067">ATP-binding</keyword>
<feature type="transmembrane region" description="Helical" evidence="9">
    <location>
        <begin position="954"/>
        <end position="972"/>
    </location>
</feature>
<dbReference type="SUPFAM" id="SSF90123">
    <property type="entry name" value="ABC transporter transmembrane region"/>
    <property type="match status" value="2"/>
</dbReference>
<keyword evidence="6 9" id="KW-1133">Transmembrane helix</keyword>
<evidence type="ECO:0000256" key="7">
    <source>
        <dbReference type="ARBA" id="ARBA00023136"/>
    </source>
</evidence>
<feature type="transmembrane region" description="Helical" evidence="9">
    <location>
        <begin position="327"/>
        <end position="345"/>
    </location>
</feature>
<comment type="subcellular location">
    <subcellularLocation>
        <location evidence="1">Membrane</location>
        <topology evidence="1">Multi-pass membrane protein</topology>
    </subcellularLocation>
</comment>
<dbReference type="EMBL" id="LDEV01002864">
    <property type="protein sequence ID" value="KLJ07254.1"/>
    <property type="molecule type" value="Genomic_DNA"/>
</dbReference>
<feature type="domain" description="ABC transporter" evidence="10">
    <location>
        <begin position="1152"/>
        <end position="1379"/>
    </location>
</feature>
<dbReference type="PROSITE" id="PS00211">
    <property type="entry name" value="ABC_TRANSPORTER_1"/>
    <property type="match status" value="2"/>
</dbReference>
<feature type="transmembrane region" description="Helical" evidence="9">
    <location>
        <begin position="1074"/>
        <end position="1098"/>
    </location>
</feature>
<gene>
    <name evidence="12" type="ORF">EMPG_17258</name>
</gene>
<proteinExistence type="predicted"/>
<dbReference type="PANTHER" id="PTHR24223">
    <property type="entry name" value="ATP-BINDING CASSETTE SUB-FAMILY C"/>
    <property type="match status" value="1"/>
</dbReference>
<dbReference type="GO" id="GO:0140359">
    <property type="term" value="F:ABC-type transporter activity"/>
    <property type="evidence" value="ECO:0007669"/>
    <property type="project" value="InterPro"/>
</dbReference>
<dbReference type="Gene3D" id="3.40.50.300">
    <property type="entry name" value="P-loop containing nucleotide triphosphate hydrolases"/>
    <property type="match status" value="2"/>
</dbReference>
<dbReference type="FunFam" id="3.40.50.300:FF:001577">
    <property type="entry name" value="ABC bile acid transporter"/>
    <property type="match status" value="1"/>
</dbReference>
<feature type="region of interest" description="Disordered" evidence="8">
    <location>
        <begin position="245"/>
        <end position="269"/>
    </location>
</feature>
<feature type="transmembrane region" description="Helical" evidence="9">
    <location>
        <begin position="12"/>
        <end position="31"/>
    </location>
</feature>
<dbReference type="STRING" id="2060906.A0A0H1B717"/>
<dbReference type="CDD" id="cd03250">
    <property type="entry name" value="ABCC_MRP_domain1"/>
    <property type="match status" value="1"/>
</dbReference>
<feature type="domain" description="ABC transporter" evidence="10">
    <location>
        <begin position="521"/>
        <end position="745"/>
    </location>
</feature>
<organism evidence="12 13">
    <name type="scientific">Blastomyces silverae</name>
    <dbReference type="NCBI Taxonomy" id="2060906"/>
    <lineage>
        <taxon>Eukaryota</taxon>
        <taxon>Fungi</taxon>
        <taxon>Dikarya</taxon>
        <taxon>Ascomycota</taxon>
        <taxon>Pezizomycotina</taxon>
        <taxon>Eurotiomycetes</taxon>
        <taxon>Eurotiomycetidae</taxon>
        <taxon>Onygenales</taxon>
        <taxon>Ajellomycetaceae</taxon>
        <taxon>Blastomyces</taxon>
    </lineage>
</organism>
<dbReference type="Pfam" id="PF00005">
    <property type="entry name" value="ABC_tran"/>
    <property type="match status" value="2"/>
</dbReference>
<dbReference type="PROSITE" id="PS50893">
    <property type="entry name" value="ABC_TRANSPORTER_2"/>
    <property type="match status" value="2"/>
</dbReference>
<keyword evidence="2" id="KW-0813">Transport</keyword>
<dbReference type="CDD" id="cd18604">
    <property type="entry name" value="ABC_6TM_VMR1_D2_like"/>
    <property type="match status" value="1"/>
</dbReference>
<comment type="caution">
    <text evidence="12">The sequence shown here is derived from an EMBL/GenBank/DDBJ whole genome shotgun (WGS) entry which is preliminary data.</text>
</comment>
<dbReference type="Pfam" id="PF00664">
    <property type="entry name" value="ABC_membrane"/>
    <property type="match status" value="2"/>
</dbReference>
<evidence type="ECO:0000313" key="12">
    <source>
        <dbReference type="EMBL" id="KLJ07254.1"/>
    </source>
</evidence>
<feature type="transmembrane region" description="Helical" evidence="9">
    <location>
        <begin position="878"/>
        <end position="908"/>
    </location>
</feature>
<evidence type="ECO:0000313" key="13">
    <source>
        <dbReference type="Proteomes" id="UP000053573"/>
    </source>
</evidence>
<dbReference type="InterPro" id="IPR027417">
    <property type="entry name" value="P-loop_NTPase"/>
</dbReference>
<dbReference type="GO" id="GO:0005524">
    <property type="term" value="F:ATP binding"/>
    <property type="evidence" value="ECO:0007669"/>
    <property type="project" value="UniProtKB-KW"/>
</dbReference>
<dbReference type="PANTHER" id="PTHR24223:SF415">
    <property type="entry name" value="FI20190P1"/>
    <property type="match status" value="1"/>
</dbReference>
<evidence type="ECO:0000259" key="11">
    <source>
        <dbReference type="PROSITE" id="PS50929"/>
    </source>
</evidence>
<evidence type="ECO:0000256" key="3">
    <source>
        <dbReference type="ARBA" id="ARBA00022692"/>
    </source>
</evidence>
<evidence type="ECO:0000256" key="6">
    <source>
        <dbReference type="ARBA" id="ARBA00022989"/>
    </source>
</evidence>
<dbReference type="CDD" id="cd03244">
    <property type="entry name" value="ABCC_MRP_domain2"/>
    <property type="match status" value="1"/>
</dbReference>
<dbReference type="OrthoDB" id="6500128at2759"/>
<evidence type="ECO:0000256" key="9">
    <source>
        <dbReference type="SAM" id="Phobius"/>
    </source>
</evidence>
<feature type="transmembrane region" description="Helical" evidence="9">
    <location>
        <begin position="423"/>
        <end position="449"/>
    </location>
</feature>
<dbReference type="CDD" id="cd18596">
    <property type="entry name" value="ABC_6TM_VMR1_D1_like"/>
    <property type="match status" value="1"/>
</dbReference>
<keyword evidence="3 9" id="KW-0812">Transmembrane</keyword>
<feature type="transmembrane region" description="Helical" evidence="9">
    <location>
        <begin position="143"/>
        <end position="164"/>
    </location>
</feature>
<dbReference type="FunFam" id="3.40.50.300:FF:001751">
    <property type="entry name" value="ABC bile acid transporter"/>
    <property type="match status" value="1"/>
</dbReference>
<keyword evidence="4" id="KW-0547">Nucleotide-binding</keyword>
<evidence type="ECO:0000256" key="1">
    <source>
        <dbReference type="ARBA" id="ARBA00004141"/>
    </source>
</evidence>
<name>A0A0H1B717_9EURO</name>